<proteinExistence type="predicted"/>
<gene>
    <name evidence="1" type="primary">larE</name>
    <name evidence="1" type="ORF">LZC94_11895</name>
</gene>
<dbReference type="CDD" id="cd01990">
    <property type="entry name" value="LarE-like"/>
    <property type="match status" value="1"/>
</dbReference>
<accession>A0ABZ2M633</accession>
<dbReference type="Proteomes" id="UP001370348">
    <property type="component" value="Chromosome"/>
</dbReference>
<dbReference type="PANTHER" id="PTHR43169">
    <property type="entry name" value="EXSB FAMILY PROTEIN"/>
    <property type="match status" value="1"/>
</dbReference>
<reference evidence="1 2" key="1">
    <citation type="submission" date="2021-12" db="EMBL/GenBank/DDBJ databases">
        <title>Discovery of the Pendulisporaceae a myxobacterial family with distinct sporulation behavior and unique specialized metabolism.</title>
        <authorList>
            <person name="Garcia R."/>
            <person name="Popoff A."/>
            <person name="Bader C.D."/>
            <person name="Loehr J."/>
            <person name="Walesch S."/>
            <person name="Walt C."/>
            <person name="Boldt J."/>
            <person name="Bunk B."/>
            <person name="Haeckl F.J.F.P.J."/>
            <person name="Gunesch A.P."/>
            <person name="Birkelbach J."/>
            <person name="Nuebel U."/>
            <person name="Pietschmann T."/>
            <person name="Bach T."/>
            <person name="Mueller R."/>
        </authorList>
    </citation>
    <scope>NUCLEOTIDE SEQUENCE [LARGE SCALE GENOMIC DNA]</scope>
    <source>
        <strain evidence="1 2">MSr11954</strain>
    </source>
</reference>
<dbReference type="SUPFAM" id="SSF52402">
    <property type="entry name" value="Adenine nucleotide alpha hydrolases-like"/>
    <property type="match status" value="1"/>
</dbReference>
<evidence type="ECO:0000313" key="2">
    <source>
        <dbReference type="Proteomes" id="UP001370348"/>
    </source>
</evidence>
<dbReference type="InterPro" id="IPR014729">
    <property type="entry name" value="Rossmann-like_a/b/a_fold"/>
</dbReference>
<dbReference type="GO" id="GO:0016740">
    <property type="term" value="F:transferase activity"/>
    <property type="evidence" value="ECO:0007669"/>
    <property type="project" value="UniProtKB-KW"/>
</dbReference>
<dbReference type="EMBL" id="CP089984">
    <property type="protein sequence ID" value="WXB17953.1"/>
    <property type="molecule type" value="Genomic_DNA"/>
</dbReference>
<organism evidence="1 2">
    <name type="scientific">Pendulispora albinea</name>
    <dbReference type="NCBI Taxonomy" id="2741071"/>
    <lineage>
        <taxon>Bacteria</taxon>
        <taxon>Pseudomonadati</taxon>
        <taxon>Myxococcota</taxon>
        <taxon>Myxococcia</taxon>
        <taxon>Myxococcales</taxon>
        <taxon>Sorangiineae</taxon>
        <taxon>Pendulisporaceae</taxon>
        <taxon>Pendulispora</taxon>
    </lineage>
</organism>
<dbReference type="InterPro" id="IPR005232">
    <property type="entry name" value="LarE"/>
</dbReference>
<dbReference type="PIRSF" id="PIRSF006661">
    <property type="entry name" value="PP-lp_UCP006661"/>
    <property type="match status" value="1"/>
</dbReference>
<keyword evidence="2" id="KW-1185">Reference proteome</keyword>
<name>A0ABZ2M633_9BACT</name>
<dbReference type="NCBIfam" id="TIGR00268">
    <property type="entry name" value="ATP-dependent sacrificial sulfur transferase LarE"/>
    <property type="match status" value="1"/>
</dbReference>
<evidence type="ECO:0000313" key="1">
    <source>
        <dbReference type="EMBL" id="WXB17953.1"/>
    </source>
</evidence>
<dbReference type="PANTHER" id="PTHR43169:SF2">
    <property type="entry name" value="NAD_GMP SYNTHASE DOMAIN-CONTAINING PROTEIN"/>
    <property type="match status" value="1"/>
</dbReference>
<protein>
    <submittedName>
        <fullName evidence="1">ATP-dependent sacrificial sulfur transferase LarE</fullName>
    </submittedName>
</protein>
<dbReference type="InterPro" id="IPR052188">
    <property type="entry name" value="Ni-pincer_cofactor_biosynth"/>
</dbReference>
<sequence>MALSPTPPQSEHPTVENDPHLKRLFSLLSEMGSVLVCYSGGVDSAFVLAAAHRVLGPRAVGMTAVSPSLPSFERDAAVDLARRIGARHELVESGEIEDANYTKNDVDRCFHCKSELYRLSAKKKVDWSLDWVANGTNLDDLGDYRPGLEAAKNAEVRSVLVECGFRKEDVRRGAALLGLPVWNKPASACLSSRIPYGTEVTRERLAQIDGLEGELHRLGLEQVRVRWHALGSTRDTAPGAIARIEVEARELMRAFELRDTIVEAGKRCGFRYVTLDLQGYRTGSHNEVLVGRSLRVVS</sequence>
<keyword evidence="1" id="KW-0808">Transferase</keyword>
<dbReference type="RefSeq" id="WP_394827595.1">
    <property type="nucleotide sequence ID" value="NZ_CP089984.1"/>
</dbReference>
<dbReference type="Gene3D" id="3.40.50.620">
    <property type="entry name" value="HUPs"/>
    <property type="match status" value="1"/>
</dbReference>